<name>A0A6J4VT46_9BACT</name>
<dbReference type="EMBL" id="CADCWN010000322">
    <property type="protein sequence ID" value="CAA9587234.1"/>
    <property type="molecule type" value="Genomic_DNA"/>
</dbReference>
<reference evidence="2" key="1">
    <citation type="submission" date="2020-02" db="EMBL/GenBank/DDBJ databases">
        <authorList>
            <person name="Meier V. D."/>
        </authorList>
    </citation>
    <scope>NUCLEOTIDE SEQUENCE</scope>
    <source>
        <strain evidence="2">AVDCRST_MAG18</strain>
    </source>
</reference>
<sequence>CGSLSGVRLLYDQAHHSISPASRRDQRCPPPRATTRARKLRTALPRGVTIGLVSCGDAGIVPIAPIWSPSPYARLNTRRIAERRRRSYRTIKVFSLAEAMH</sequence>
<feature type="non-terminal residue" evidence="2">
    <location>
        <position position="1"/>
    </location>
</feature>
<proteinExistence type="predicted"/>
<accession>A0A6J4VT46</accession>
<feature type="non-terminal residue" evidence="2">
    <location>
        <position position="101"/>
    </location>
</feature>
<protein>
    <submittedName>
        <fullName evidence="2">Uncharacterized protein</fullName>
    </submittedName>
</protein>
<evidence type="ECO:0000256" key="1">
    <source>
        <dbReference type="SAM" id="MobiDB-lite"/>
    </source>
</evidence>
<organism evidence="2">
    <name type="scientific">uncultured Thermomicrobiales bacterium</name>
    <dbReference type="NCBI Taxonomy" id="1645740"/>
    <lineage>
        <taxon>Bacteria</taxon>
        <taxon>Pseudomonadati</taxon>
        <taxon>Thermomicrobiota</taxon>
        <taxon>Thermomicrobia</taxon>
        <taxon>Thermomicrobiales</taxon>
        <taxon>environmental samples</taxon>
    </lineage>
</organism>
<dbReference type="AlphaFoldDB" id="A0A6J4VT46"/>
<gene>
    <name evidence="2" type="ORF">AVDCRST_MAG18-4087</name>
</gene>
<evidence type="ECO:0000313" key="2">
    <source>
        <dbReference type="EMBL" id="CAA9587234.1"/>
    </source>
</evidence>
<feature type="region of interest" description="Disordered" evidence="1">
    <location>
        <begin position="15"/>
        <end position="37"/>
    </location>
</feature>